<gene>
    <name evidence="2" type="ORF">OM944_06935</name>
</gene>
<protein>
    <recommendedName>
        <fullName evidence="4">DUF2147 domain-containing protein</fullName>
    </recommendedName>
</protein>
<dbReference type="EMBL" id="CP110226">
    <property type="protein sequence ID" value="UZD24227.1"/>
    <property type="molecule type" value="Genomic_DNA"/>
</dbReference>
<reference evidence="2" key="1">
    <citation type="submission" date="2022-10" db="EMBL/GenBank/DDBJ databases">
        <title>Algoriphagus sp. a novel bacteria isolate from halophytes salicornia europaea.</title>
        <authorList>
            <person name="Peng Y."/>
            <person name="Jiang L."/>
            <person name="Lee J."/>
        </authorList>
    </citation>
    <scope>NUCLEOTIDE SEQUENCE</scope>
    <source>
        <strain evidence="2">TR-M5</strain>
    </source>
</reference>
<evidence type="ECO:0000313" key="3">
    <source>
        <dbReference type="Proteomes" id="UP001163156"/>
    </source>
</evidence>
<feature type="signal peptide" evidence="1">
    <location>
        <begin position="1"/>
        <end position="24"/>
    </location>
</feature>
<organism evidence="2 3">
    <name type="scientific">Algoriphagus halophytocola</name>
    <dbReference type="NCBI Taxonomy" id="2991499"/>
    <lineage>
        <taxon>Bacteria</taxon>
        <taxon>Pseudomonadati</taxon>
        <taxon>Bacteroidota</taxon>
        <taxon>Cytophagia</taxon>
        <taxon>Cytophagales</taxon>
        <taxon>Cyclobacteriaceae</taxon>
        <taxon>Algoriphagus</taxon>
    </lineage>
</organism>
<evidence type="ECO:0000256" key="1">
    <source>
        <dbReference type="SAM" id="SignalP"/>
    </source>
</evidence>
<accession>A0ABY6MKC1</accession>
<keyword evidence="3" id="KW-1185">Reference proteome</keyword>
<keyword evidence="1" id="KW-0732">Signal</keyword>
<evidence type="ECO:0000313" key="2">
    <source>
        <dbReference type="EMBL" id="UZD24227.1"/>
    </source>
</evidence>
<dbReference type="RefSeq" id="WP_264810944.1">
    <property type="nucleotide sequence ID" value="NZ_CP110226.1"/>
</dbReference>
<name>A0ABY6MKC1_9BACT</name>
<sequence>MRTIRVFILLVTVFTFLSISYAEAQRVSTPRAGRVGSWKVLGTVTASHSADHDVIVVKGPYDFFRRLKFKVTDSPLNMRKIIVRYDDGGRPEELNTRFEIPKGGESRIIDLKGGRRKLKSVEFWYDTKGILNGKAHVTLFGIK</sequence>
<feature type="chain" id="PRO_5047115800" description="DUF2147 domain-containing protein" evidence="1">
    <location>
        <begin position="25"/>
        <end position="143"/>
    </location>
</feature>
<dbReference type="Proteomes" id="UP001163156">
    <property type="component" value="Chromosome"/>
</dbReference>
<evidence type="ECO:0008006" key="4">
    <source>
        <dbReference type="Google" id="ProtNLM"/>
    </source>
</evidence>
<proteinExistence type="predicted"/>